<comment type="pathway">
    <text evidence="1 6">Pyrimidine metabolism; UMP biosynthesis via de novo pathway; UMP from orotate: step 1/2.</text>
</comment>
<evidence type="ECO:0000256" key="4">
    <source>
        <dbReference type="ARBA" id="ARBA00022679"/>
    </source>
</evidence>
<keyword evidence="9" id="KW-1185">Reference proteome</keyword>
<evidence type="ECO:0000259" key="7">
    <source>
        <dbReference type="Pfam" id="PF00156"/>
    </source>
</evidence>
<feature type="binding site" evidence="6">
    <location>
        <position position="93"/>
    </location>
    <ligand>
        <name>5-phospho-alpha-D-ribose 1-diphosphate</name>
        <dbReference type="ChEBI" id="CHEBI:58017"/>
        <note>ligand shared between dimeric partners</note>
    </ligand>
</feature>
<comment type="similarity">
    <text evidence="6">Belongs to the purine/pyrimidine phosphoribosyltransferase family. PyrE subfamily.</text>
</comment>
<dbReference type="InterPro" id="IPR004467">
    <property type="entry name" value="Or_phspho_trans_dom"/>
</dbReference>
<comment type="caution">
    <text evidence="8">The sequence shown here is derived from an EMBL/GenBank/DDBJ whole genome shotgun (WGS) entry which is preliminary data.</text>
</comment>
<feature type="domain" description="Phosphoribosyltransferase" evidence="7">
    <location>
        <begin position="44"/>
        <end position="158"/>
    </location>
</feature>
<dbReference type="CDD" id="cd06223">
    <property type="entry name" value="PRTases_typeI"/>
    <property type="match status" value="1"/>
</dbReference>
<evidence type="ECO:0000313" key="8">
    <source>
        <dbReference type="EMBL" id="MDQ0274201.1"/>
    </source>
</evidence>
<comment type="subunit">
    <text evidence="6">Homodimer.</text>
</comment>
<comment type="function">
    <text evidence="6">Catalyzes the transfer of a ribosyl phosphate group from 5-phosphoribose 1-diphosphate to orotate, leading to the formation of orotidine monophosphate (OMP).</text>
</comment>
<evidence type="ECO:0000256" key="5">
    <source>
        <dbReference type="ARBA" id="ARBA00022975"/>
    </source>
</evidence>
<feature type="binding site" evidence="6">
    <location>
        <position position="97"/>
    </location>
    <ligand>
        <name>5-phospho-alpha-D-ribose 1-diphosphate</name>
        <dbReference type="ChEBI" id="CHEBI:58017"/>
        <note>ligand shared between dimeric partners</note>
    </ligand>
</feature>
<dbReference type="Pfam" id="PF00156">
    <property type="entry name" value="Pribosyltran"/>
    <property type="match status" value="1"/>
</dbReference>
<sequence length="210" mass="23615">MKEISKILLDIKAVSLNPENPYTWASGIKSPIYCDNRLLLSYPEERDIVEKNLVKLIKEKYPDVEYIMGTATAGIPHAALIADKMKLPMGFVRSGNKDHGKGNKIEGEIFKGKKVLVIEDLFSTGGSSINAAIALRQAGFDVIGVIAIFSYNLKACKENFDKNDLSFASLTDYDELIDIALEINYIKESHLKKLKRWKQDPNDESWMAEE</sequence>
<gene>
    <name evidence="6" type="primary">pyrE</name>
    <name evidence="8" type="ORF">J2S72_000197</name>
</gene>
<dbReference type="Proteomes" id="UP001236559">
    <property type="component" value="Unassembled WGS sequence"/>
</dbReference>
<dbReference type="InterPro" id="IPR029057">
    <property type="entry name" value="PRTase-like"/>
</dbReference>
<comment type="cofactor">
    <cofactor evidence="6">
        <name>Mg(2+)</name>
        <dbReference type="ChEBI" id="CHEBI:18420"/>
    </cofactor>
</comment>
<name>A0ABU0ASG4_9FIRM</name>
<dbReference type="PANTHER" id="PTHR19278:SF9">
    <property type="entry name" value="URIDINE 5'-MONOPHOSPHATE SYNTHASE"/>
    <property type="match status" value="1"/>
</dbReference>
<accession>A0ABU0ASG4</accession>
<evidence type="ECO:0000256" key="1">
    <source>
        <dbReference type="ARBA" id="ARBA00004889"/>
    </source>
</evidence>
<dbReference type="EC" id="2.4.2.10" evidence="2 6"/>
<reference evidence="8 9" key="1">
    <citation type="submission" date="2023-07" db="EMBL/GenBank/DDBJ databases">
        <title>Genomic Encyclopedia of Type Strains, Phase IV (KMG-IV): sequencing the most valuable type-strain genomes for metagenomic binning, comparative biology and taxonomic classification.</title>
        <authorList>
            <person name="Goeker M."/>
        </authorList>
    </citation>
    <scope>NUCLEOTIDE SEQUENCE [LARGE SCALE GENOMIC DNA]</scope>
    <source>
        <strain evidence="8 9">DSM 22616</strain>
    </source>
</reference>
<dbReference type="EMBL" id="JAUSTN010000001">
    <property type="protein sequence ID" value="MDQ0274201.1"/>
    <property type="molecule type" value="Genomic_DNA"/>
</dbReference>
<dbReference type="NCBIfam" id="TIGR00336">
    <property type="entry name" value="pyrE"/>
    <property type="match status" value="1"/>
</dbReference>
<dbReference type="GO" id="GO:0004588">
    <property type="term" value="F:orotate phosphoribosyltransferase activity"/>
    <property type="evidence" value="ECO:0007669"/>
    <property type="project" value="UniProtKB-EC"/>
</dbReference>
<proteinExistence type="inferred from homology"/>
<keyword evidence="3 6" id="KW-0328">Glycosyltransferase</keyword>
<evidence type="ECO:0000256" key="3">
    <source>
        <dbReference type="ARBA" id="ARBA00022676"/>
    </source>
</evidence>
<protein>
    <recommendedName>
        <fullName evidence="2 6">Orotate phosphoribosyltransferase</fullName>
        <shortName evidence="6">OPRT</shortName>
        <shortName evidence="6">OPRTase</shortName>
        <ecNumber evidence="2 6">2.4.2.10</ecNumber>
    </recommendedName>
</protein>
<keyword evidence="6" id="KW-0460">Magnesium</keyword>
<keyword evidence="5 6" id="KW-0665">Pyrimidine biosynthesis</keyword>
<feature type="binding site" evidence="6">
    <location>
        <position position="123"/>
    </location>
    <ligand>
        <name>orotate</name>
        <dbReference type="ChEBI" id="CHEBI:30839"/>
    </ligand>
</feature>
<dbReference type="InterPro" id="IPR000836">
    <property type="entry name" value="PRTase_dom"/>
</dbReference>
<evidence type="ECO:0000313" key="9">
    <source>
        <dbReference type="Proteomes" id="UP001236559"/>
    </source>
</evidence>
<comment type="catalytic activity">
    <reaction evidence="6">
        <text>orotidine 5'-phosphate + diphosphate = orotate + 5-phospho-alpha-D-ribose 1-diphosphate</text>
        <dbReference type="Rhea" id="RHEA:10380"/>
        <dbReference type="ChEBI" id="CHEBI:30839"/>
        <dbReference type="ChEBI" id="CHEBI:33019"/>
        <dbReference type="ChEBI" id="CHEBI:57538"/>
        <dbReference type="ChEBI" id="CHEBI:58017"/>
        <dbReference type="EC" id="2.4.2.10"/>
    </reaction>
</comment>
<evidence type="ECO:0000256" key="2">
    <source>
        <dbReference type="ARBA" id="ARBA00011971"/>
    </source>
</evidence>
<feature type="binding site" evidence="6">
    <location>
        <position position="99"/>
    </location>
    <ligand>
        <name>5-phospho-alpha-D-ribose 1-diphosphate</name>
        <dbReference type="ChEBI" id="CHEBI:58017"/>
        <note>ligand shared between dimeric partners</note>
    </ligand>
</feature>
<evidence type="ECO:0000256" key="6">
    <source>
        <dbReference type="HAMAP-Rule" id="MF_01208"/>
    </source>
</evidence>
<dbReference type="SUPFAM" id="SSF53271">
    <property type="entry name" value="PRTase-like"/>
    <property type="match status" value="1"/>
</dbReference>
<dbReference type="HAMAP" id="MF_01208">
    <property type="entry name" value="PyrE"/>
    <property type="match status" value="1"/>
</dbReference>
<dbReference type="PANTHER" id="PTHR19278">
    <property type="entry name" value="OROTATE PHOSPHORIBOSYLTRANSFERASE"/>
    <property type="match status" value="1"/>
</dbReference>
<keyword evidence="4 6" id="KW-0808">Transferase</keyword>
<dbReference type="InterPro" id="IPR023031">
    <property type="entry name" value="OPRT"/>
</dbReference>
<dbReference type="RefSeq" id="WP_307494839.1">
    <property type="nucleotide sequence ID" value="NZ_JAUSTN010000001.1"/>
</dbReference>
<comment type="caution">
    <text evidence="6">Lacks conserved residue(s) required for the propagation of feature annotation.</text>
</comment>
<feature type="binding site" description="in other chain" evidence="6">
    <location>
        <begin position="119"/>
        <end position="127"/>
    </location>
    <ligand>
        <name>5-phospho-alpha-D-ribose 1-diphosphate</name>
        <dbReference type="ChEBI" id="CHEBI:58017"/>
        <note>ligand shared between dimeric partners</note>
    </ligand>
</feature>
<organism evidence="8 9">
    <name type="scientific">Peptoniphilus koenoeneniae</name>
    <dbReference type="NCBI Taxonomy" id="507751"/>
    <lineage>
        <taxon>Bacteria</taxon>
        <taxon>Bacillati</taxon>
        <taxon>Bacillota</taxon>
        <taxon>Tissierellia</taxon>
        <taxon>Tissierellales</taxon>
        <taxon>Peptoniphilaceae</taxon>
        <taxon>Peptoniphilus</taxon>
    </lineage>
</organism>
<dbReference type="Gene3D" id="3.40.50.2020">
    <property type="match status" value="1"/>
</dbReference>